<evidence type="ECO:0000313" key="7">
    <source>
        <dbReference type="EMBL" id="MEN7547480.1"/>
    </source>
</evidence>
<reference evidence="7 8" key="1">
    <citation type="submission" date="2024-04" db="EMBL/GenBank/DDBJ databases">
        <title>Novel genus in family Flammeovirgaceae.</title>
        <authorList>
            <person name="Nguyen T.H."/>
            <person name="Vuong T.Q."/>
            <person name="Le H."/>
            <person name="Kim S.-G."/>
        </authorList>
    </citation>
    <scope>NUCLEOTIDE SEQUENCE [LARGE SCALE GENOMIC DNA]</scope>
    <source>
        <strain evidence="7 8">JCM 23209</strain>
    </source>
</reference>
<feature type="transmembrane region" description="Helical" evidence="6">
    <location>
        <begin position="220"/>
        <end position="236"/>
    </location>
</feature>
<keyword evidence="4 6" id="KW-1133">Transmembrane helix</keyword>
<sequence length="259" mass="28380">MEVLFTSAGLISLLTLTALEIVLGIDNVIFISIVSNKLPAHQKDKARTLGILIALVVRVALLFGITWIIGLKEPLFSLGFLEGLNMDPHFSGRDLILLGGGLFLIAKSTAEIHDKLEGHEEGGAAKTVGLTLWKAIVQIVLIDIVFSFDSILTAVGLVQEILIMIIAVVIALIVMLVFSKGIADFVENHPTIKMLALSFLVLIGFLLVVEAFDVHVPKGYIYFSMAFALLVELLNLRMRKKTIKTQLTHPETEKVKVDQ</sequence>
<comment type="caution">
    <text evidence="7">The sequence shown here is derived from an EMBL/GenBank/DDBJ whole genome shotgun (WGS) entry which is preliminary data.</text>
</comment>
<dbReference type="AlphaFoldDB" id="A0AAW9RWP6"/>
<evidence type="ECO:0000313" key="8">
    <source>
        <dbReference type="Proteomes" id="UP001403385"/>
    </source>
</evidence>
<feature type="transmembrane region" description="Helical" evidence="6">
    <location>
        <begin position="46"/>
        <end position="70"/>
    </location>
</feature>
<dbReference type="InterPro" id="IPR005496">
    <property type="entry name" value="Integral_membrane_TerC"/>
</dbReference>
<keyword evidence="5 6" id="KW-0472">Membrane</keyword>
<evidence type="ECO:0000256" key="4">
    <source>
        <dbReference type="ARBA" id="ARBA00022989"/>
    </source>
</evidence>
<protein>
    <submittedName>
        <fullName evidence="7">TerC family protein</fullName>
    </submittedName>
</protein>
<proteinExistence type="inferred from homology"/>
<organism evidence="7 8">
    <name type="scientific">Rapidithrix thailandica</name>
    <dbReference type="NCBI Taxonomy" id="413964"/>
    <lineage>
        <taxon>Bacteria</taxon>
        <taxon>Pseudomonadati</taxon>
        <taxon>Bacteroidota</taxon>
        <taxon>Cytophagia</taxon>
        <taxon>Cytophagales</taxon>
        <taxon>Flammeovirgaceae</taxon>
        <taxon>Rapidithrix</taxon>
    </lineage>
</organism>
<gene>
    <name evidence="7" type="ORF">AAG747_06155</name>
</gene>
<dbReference type="GO" id="GO:0016020">
    <property type="term" value="C:membrane"/>
    <property type="evidence" value="ECO:0007669"/>
    <property type="project" value="UniProtKB-SubCell"/>
</dbReference>
<feature type="transmembrane region" description="Helical" evidence="6">
    <location>
        <begin position="12"/>
        <end position="34"/>
    </location>
</feature>
<dbReference type="Proteomes" id="UP001403385">
    <property type="component" value="Unassembled WGS sequence"/>
</dbReference>
<dbReference type="PANTHER" id="PTHR30238:SF4">
    <property type="entry name" value="SLL1022 PROTEIN"/>
    <property type="match status" value="1"/>
</dbReference>
<feature type="transmembrane region" description="Helical" evidence="6">
    <location>
        <begin position="161"/>
        <end position="183"/>
    </location>
</feature>
<comment type="subcellular location">
    <subcellularLocation>
        <location evidence="1">Membrane</location>
        <topology evidence="1">Multi-pass membrane protein</topology>
    </subcellularLocation>
</comment>
<dbReference type="Pfam" id="PF03741">
    <property type="entry name" value="TerC"/>
    <property type="match status" value="1"/>
</dbReference>
<accession>A0AAW9RWP6</accession>
<evidence type="ECO:0000256" key="1">
    <source>
        <dbReference type="ARBA" id="ARBA00004141"/>
    </source>
</evidence>
<dbReference type="RefSeq" id="WP_346820268.1">
    <property type="nucleotide sequence ID" value="NZ_JBDKWZ010000003.1"/>
</dbReference>
<evidence type="ECO:0000256" key="3">
    <source>
        <dbReference type="ARBA" id="ARBA00022692"/>
    </source>
</evidence>
<dbReference type="PANTHER" id="PTHR30238">
    <property type="entry name" value="MEMBRANE BOUND PREDICTED REDOX MODULATOR"/>
    <property type="match status" value="1"/>
</dbReference>
<name>A0AAW9RWP6_9BACT</name>
<evidence type="ECO:0000256" key="6">
    <source>
        <dbReference type="SAM" id="Phobius"/>
    </source>
</evidence>
<evidence type="ECO:0000256" key="2">
    <source>
        <dbReference type="ARBA" id="ARBA00007511"/>
    </source>
</evidence>
<dbReference type="EMBL" id="JBDKWZ010000003">
    <property type="protein sequence ID" value="MEN7547480.1"/>
    <property type="molecule type" value="Genomic_DNA"/>
</dbReference>
<feature type="transmembrane region" description="Helical" evidence="6">
    <location>
        <begin position="195"/>
        <end position="214"/>
    </location>
</feature>
<evidence type="ECO:0000256" key="5">
    <source>
        <dbReference type="ARBA" id="ARBA00023136"/>
    </source>
</evidence>
<comment type="similarity">
    <text evidence="2">Belongs to the TerC family.</text>
</comment>
<keyword evidence="3 6" id="KW-0812">Transmembrane</keyword>
<keyword evidence="8" id="KW-1185">Reference proteome</keyword>